<dbReference type="InterPro" id="IPR011893">
    <property type="entry name" value="Selenoprotein_Rdx-typ"/>
</dbReference>
<dbReference type="PANTHER" id="PTHR36417:SF2">
    <property type="entry name" value="SELENOPROTEIN DOMAIN PROTEIN (AFU_ORTHOLOGUE AFUA_1G05220)"/>
    <property type="match status" value="1"/>
</dbReference>
<gene>
    <name evidence="2" type="ORF">MVES_001800</name>
</gene>
<dbReference type="SUPFAM" id="SSF52833">
    <property type="entry name" value="Thioredoxin-like"/>
    <property type="match status" value="1"/>
</dbReference>
<keyword evidence="3" id="KW-1185">Reference proteome</keyword>
<dbReference type="OrthoDB" id="60822at2759"/>
<accession>A0A2N1JD25</accession>
<evidence type="ECO:0000313" key="2">
    <source>
        <dbReference type="EMBL" id="PKI84471.1"/>
    </source>
</evidence>
<keyword evidence="1" id="KW-0676">Redox-active center</keyword>
<dbReference type="Pfam" id="PF10262">
    <property type="entry name" value="Rdx"/>
    <property type="match status" value="1"/>
</dbReference>
<proteinExistence type="predicted"/>
<dbReference type="EMBL" id="KZ454989">
    <property type="protein sequence ID" value="PKI84471.1"/>
    <property type="molecule type" value="Genomic_DNA"/>
</dbReference>
<dbReference type="Proteomes" id="UP000232875">
    <property type="component" value="Unassembled WGS sequence"/>
</dbReference>
<dbReference type="InterPro" id="IPR036249">
    <property type="entry name" value="Thioredoxin-like_sf"/>
</dbReference>
<protein>
    <submittedName>
        <fullName evidence="2">Uncharacterized protein</fullName>
    </submittedName>
</protein>
<sequence>MMEKRLPQPPRSDNTVFTYTTPERTTTHRQFPASQSHVELGQRTQAVHQYYATTDPFSRNVLHTPSTPLKRTRNTTSSNSYLRPSFHLAPPARLRSEATEPMQAVLPSRTTVHGALSGYHLPETSTPQLVRTPDFRQPAPEAPQTLEPAISQPIRWKPSTSIDFPPRQEPVASLDRSSVAGYPRACVANISSMHNFAPATQVPDLASMHNFLGVAAPAQTPASLRSTVPAPAPAPIDLAAEAPISSAAATGAVQPCLIIEYCNRCRWQHRAAWLQTELLLTFQAKDAADGRTSRASGGGALASTMLIPCVAPETAGRFRVWLITEALPGSPNAGATVMYLLWDRKQRGGFPDLPELKRLVRDRIAPGQDLGHSEK</sequence>
<dbReference type="AlphaFoldDB" id="A0A2N1JD25"/>
<evidence type="ECO:0000256" key="1">
    <source>
        <dbReference type="ARBA" id="ARBA00023284"/>
    </source>
</evidence>
<name>A0A2N1JD25_9BASI</name>
<reference evidence="2 3" key="1">
    <citation type="submission" date="2017-10" db="EMBL/GenBank/DDBJ databases">
        <title>A novel species of cold-tolerant Malassezia isolated from bats.</title>
        <authorList>
            <person name="Lorch J.M."/>
            <person name="Palmer J.M."/>
            <person name="Vanderwolf K.J."/>
            <person name="Schmidt K.Z."/>
            <person name="Verant M.L."/>
            <person name="Weller T.J."/>
            <person name="Blehert D.S."/>
        </authorList>
    </citation>
    <scope>NUCLEOTIDE SEQUENCE [LARGE SCALE GENOMIC DNA]</scope>
    <source>
        <strain evidence="2 3">NWHC:44797-103</strain>
    </source>
</reference>
<organism evidence="2 3">
    <name type="scientific">Malassezia vespertilionis</name>
    <dbReference type="NCBI Taxonomy" id="2020962"/>
    <lineage>
        <taxon>Eukaryota</taxon>
        <taxon>Fungi</taxon>
        <taxon>Dikarya</taxon>
        <taxon>Basidiomycota</taxon>
        <taxon>Ustilaginomycotina</taxon>
        <taxon>Malasseziomycetes</taxon>
        <taxon>Malasseziales</taxon>
        <taxon>Malasseziaceae</taxon>
        <taxon>Malassezia</taxon>
    </lineage>
</organism>
<dbReference type="PANTHER" id="PTHR36417">
    <property type="entry name" value="SELENOPROTEIN DOMAIN PROTEIN (AFU_ORTHOLOGUE AFUA_1G05220)"/>
    <property type="match status" value="1"/>
</dbReference>
<evidence type="ECO:0000313" key="3">
    <source>
        <dbReference type="Proteomes" id="UP000232875"/>
    </source>
</evidence>
<dbReference type="Gene3D" id="3.40.30.10">
    <property type="entry name" value="Glutaredoxin"/>
    <property type="match status" value="1"/>
</dbReference>